<keyword evidence="3" id="KW-1185">Reference proteome</keyword>
<comment type="caution">
    <text evidence="2">The sequence shown here is derived from an EMBL/GenBank/DDBJ whole genome shotgun (WGS) entry which is preliminary data.</text>
</comment>
<dbReference type="GO" id="GO:0005886">
    <property type="term" value="C:plasma membrane"/>
    <property type="evidence" value="ECO:0007669"/>
    <property type="project" value="TreeGrafter"/>
</dbReference>
<keyword evidence="1" id="KW-0812">Transmembrane</keyword>
<feature type="transmembrane region" description="Helical" evidence="1">
    <location>
        <begin position="325"/>
        <end position="348"/>
    </location>
</feature>
<proteinExistence type="predicted"/>
<protein>
    <recommendedName>
        <fullName evidence="4">FtsX-like permease family protein</fullName>
    </recommendedName>
</protein>
<evidence type="ECO:0000313" key="3">
    <source>
        <dbReference type="Proteomes" id="UP000614996"/>
    </source>
</evidence>
<reference evidence="3" key="1">
    <citation type="journal article" date="2021" name="Int. J. Syst. Evol. Microbiol.">
        <title>Actinocatenispora comari sp. nov., an endophytic actinomycete isolated from aerial parts of Comarum salesowianum.</title>
        <authorList>
            <person name="Oyunbileg N."/>
            <person name="Iizaka Y."/>
            <person name="Hamada M."/>
            <person name="Davaapurev B.O."/>
            <person name="Fukumoto A."/>
            <person name="Tsetseg B."/>
            <person name="Kato F."/>
            <person name="Tamura T."/>
            <person name="Batkhuu J."/>
            <person name="Anzai Y."/>
        </authorList>
    </citation>
    <scope>NUCLEOTIDE SEQUENCE [LARGE SCALE GENOMIC DNA]</scope>
    <source>
        <strain evidence="3">NUM-2625</strain>
    </source>
</reference>
<dbReference type="InterPro" id="IPR050250">
    <property type="entry name" value="Macrolide_Exporter_MacB"/>
</dbReference>
<evidence type="ECO:0000313" key="2">
    <source>
        <dbReference type="EMBL" id="GIL31439.1"/>
    </source>
</evidence>
<accession>A0A8J4AHP4</accession>
<dbReference type="PANTHER" id="PTHR30572">
    <property type="entry name" value="MEMBRANE COMPONENT OF TRANSPORTER-RELATED"/>
    <property type="match status" value="1"/>
</dbReference>
<gene>
    <name evidence="2" type="ORF">NUM_66930</name>
</gene>
<keyword evidence="1" id="KW-0472">Membrane</keyword>
<feature type="transmembrane region" description="Helical" evidence="1">
    <location>
        <begin position="975"/>
        <end position="998"/>
    </location>
</feature>
<feature type="transmembrane region" description="Helical" evidence="1">
    <location>
        <begin position="873"/>
        <end position="895"/>
    </location>
</feature>
<feature type="transmembrane region" description="Helical" evidence="1">
    <location>
        <begin position="368"/>
        <end position="391"/>
    </location>
</feature>
<name>A0A8J4AHP4_9ACTN</name>
<feature type="transmembrane region" description="Helical" evidence="1">
    <location>
        <begin position="412"/>
        <end position="430"/>
    </location>
</feature>
<dbReference type="GO" id="GO:0022857">
    <property type="term" value="F:transmembrane transporter activity"/>
    <property type="evidence" value="ECO:0007669"/>
    <property type="project" value="TreeGrafter"/>
</dbReference>
<feature type="transmembrane region" description="Helical" evidence="1">
    <location>
        <begin position="442"/>
        <end position="464"/>
    </location>
</feature>
<feature type="transmembrane region" description="Helical" evidence="1">
    <location>
        <begin position="282"/>
        <end position="304"/>
    </location>
</feature>
<evidence type="ECO:0008006" key="4">
    <source>
        <dbReference type="Google" id="ProtNLM"/>
    </source>
</evidence>
<dbReference type="AlphaFoldDB" id="A0A8J4AHP4"/>
<feature type="transmembrane region" description="Helical" evidence="1">
    <location>
        <begin position="495"/>
        <end position="512"/>
    </location>
</feature>
<dbReference type="RefSeq" id="WP_207129018.1">
    <property type="nucleotide sequence ID" value="NZ_BOPO01000146.1"/>
</dbReference>
<sequence>MAAVGVTVRGIRYRAGRSLVVFVLAVVATTAVVLVPGYTLAAEQSALTDQLRSRPAASIGLTVSGDEPDALAAAADGMLRDTPRLAAVTGRRWSGASGTVSLASQPGLPDAALVYRSGLCGQLRLTAGHCPSSHDTGLLAEASTARRYGLSVGDTVRFQRGDDDPKGEQPGRYLHRIVGLYRLPDAGATYWWGGGLFGALDTEPLLSTNPRSAAFPGLRDKAAEIDIEVLPERISLSDAAPLRTATIDAGVVLEQDGSHLSTGLPAAIGAAGRDRTAILSSVPVVVVPLVLLCLFVLYLAVAAVTEERGPEIALAKLRGFGGAGAARFGLAETLLVIVLAVPVGLLAGLGGTELLAALVLAPGTHVALSLPILAAAGLALPGAAAAATVAARHTVRAAPLALLRRVPARGRWRANVLEGAIAALAAAALYQVLSDPGSQLGLLAPPLIALVVGLAAARLTAVLAGRRRAAGAGRVRPYRLLARAQLARRPIAQRLVLAVTVAVALLGFAVVATDVAAHNRSVVAADRVGADAVYTVRAGSAQQLLTAVRRVDPGGHGLMAAMQTSVHYGDGTVSVLAVDSGRLPAAATWPGRTAGSLRSMVAALPSHTAAPLAVRGPFVATVRVDDAPTGAHALTLTAQVADAAGAARTVQLGTLRAGTHPYSATLPGCARGCDLVGLGIARYPGDATQVRARLAITALTDHGAALDAGLGTDGRWRAMGADSGFTLEPSTSDGLVLGYAGEQDADALLGYASVPRRLPAVLAGPAPADEPDATRFEFPALGGTPLPFTVVGHDREIPRAGRRALLTDLTGLQRLVAVTPDATADTTPTYQVWAGPDAPTGLRARLAAAGVPVTGAATLADEQHRLARQAPGLALHLYLVAGVAAVLLALGAVLLSCYAGANARRYEAAALAVAGVPAAQLRRALRTEFRAVLGIPLLAGLVAGALGAVLLLPVIKLVTATDAGVHRSYALGPFWLPGAVLAAAAAMVAVTVLATRLLERVEPALLRGGAR</sequence>
<keyword evidence="1" id="KW-1133">Transmembrane helix</keyword>
<dbReference type="Proteomes" id="UP000614996">
    <property type="component" value="Unassembled WGS sequence"/>
</dbReference>
<dbReference type="PANTHER" id="PTHR30572:SF4">
    <property type="entry name" value="ABC TRANSPORTER PERMEASE YTRF"/>
    <property type="match status" value="1"/>
</dbReference>
<evidence type="ECO:0000256" key="1">
    <source>
        <dbReference type="SAM" id="Phobius"/>
    </source>
</evidence>
<organism evidence="2 3">
    <name type="scientific">Actinocatenispora comari</name>
    <dbReference type="NCBI Taxonomy" id="2807577"/>
    <lineage>
        <taxon>Bacteria</taxon>
        <taxon>Bacillati</taxon>
        <taxon>Actinomycetota</taxon>
        <taxon>Actinomycetes</taxon>
        <taxon>Micromonosporales</taxon>
        <taxon>Micromonosporaceae</taxon>
        <taxon>Actinocatenispora</taxon>
    </lineage>
</organism>
<dbReference type="EMBL" id="BOPO01000146">
    <property type="protein sequence ID" value="GIL31439.1"/>
    <property type="molecule type" value="Genomic_DNA"/>
</dbReference>
<feature type="transmembrane region" description="Helical" evidence="1">
    <location>
        <begin position="931"/>
        <end position="955"/>
    </location>
</feature>